<name>A0A4S4K365_ALKAL</name>
<organism evidence="2 3">
    <name type="scientific">Alkalihalobacillus alcalophilus ATCC 27647 = CGMCC 1.3604</name>
    <dbReference type="NCBI Taxonomy" id="1218173"/>
    <lineage>
        <taxon>Bacteria</taxon>
        <taxon>Bacillati</taxon>
        <taxon>Bacillota</taxon>
        <taxon>Bacilli</taxon>
        <taxon>Bacillales</taxon>
        <taxon>Bacillaceae</taxon>
        <taxon>Alkalihalobacillus</taxon>
    </lineage>
</organism>
<dbReference type="EMBL" id="JALP01000019">
    <property type="protein sequence ID" value="THG92118.1"/>
    <property type="molecule type" value="Genomic_DNA"/>
</dbReference>
<dbReference type="Proteomes" id="UP000297014">
    <property type="component" value="Unassembled WGS sequence"/>
</dbReference>
<dbReference type="SUPFAM" id="SSF47413">
    <property type="entry name" value="lambda repressor-like DNA-binding domains"/>
    <property type="match status" value="1"/>
</dbReference>
<dbReference type="GO" id="GO:0003677">
    <property type="term" value="F:DNA binding"/>
    <property type="evidence" value="ECO:0007669"/>
    <property type="project" value="InterPro"/>
</dbReference>
<dbReference type="Gene3D" id="1.10.260.40">
    <property type="entry name" value="lambda repressor-like DNA-binding domains"/>
    <property type="match status" value="1"/>
</dbReference>
<comment type="caution">
    <text evidence="2">The sequence shown here is derived from an EMBL/GenBank/DDBJ whole genome shotgun (WGS) entry which is preliminary data.</text>
</comment>
<dbReference type="InterPro" id="IPR010982">
    <property type="entry name" value="Lambda_DNA-bd_dom_sf"/>
</dbReference>
<dbReference type="AlphaFoldDB" id="A0A4S4K365"/>
<evidence type="ECO:0000313" key="2">
    <source>
        <dbReference type="EMBL" id="THG92118.1"/>
    </source>
</evidence>
<dbReference type="InterPro" id="IPR001387">
    <property type="entry name" value="Cro/C1-type_HTH"/>
</dbReference>
<evidence type="ECO:0000259" key="1">
    <source>
        <dbReference type="PROSITE" id="PS50943"/>
    </source>
</evidence>
<gene>
    <name evidence="2" type="ORF">AJ85_16880</name>
</gene>
<proteinExistence type="predicted"/>
<dbReference type="CDD" id="cd00093">
    <property type="entry name" value="HTH_XRE"/>
    <property type="match status" value="1"/>
</dbReference>
<reference evidence="2 3" key="1">
    <citation type="submission" date="2014-01" db="EMBL/GenBank/DDBJ databases">
        <title>Draft genome sequencing of Bacillus alcalophilus CGMCC 1.3604.</title>
        <authorList>
            <person name="Yang J."/>
            <person name="Diao L."/>
            <person name="Yang S."/>
        </authorList>
    </citation>
    <scope>NUCLEOTIDE SEQUENCE [LARGE SCALE GENOMIC DNA]</scope>
    <source>
        <strain evidence="2 3">CGMCC 1.3604</strain>
    </source>
</reference>
<dbReference type="Pfam" id="PF01381">
    <property type="entry name" value="HTH_3"/>
    <property type="match status" value="1"/>
</dbReference>
<accession>A0A4S4K365</accession>
<dbReference type="PROSITE" id="PS50943">
    <property type="entry name" value="HTH_CROC1"/>
    <property type="match status" value="1"/>
</dbReference>
<protein>
    <recommendedName>
        <fullName evidence="1">HTH cro/C1-type domain-containing protein</fullName>
    </recommendedName>
</protein>
<sequence length="137" mass="15673">MSLKEVAKKGGLSHPYISQIENGKRSTPKPEIINKLSIGLDVDYIQLLEAAGYFPKIKTAEEIIHDVETMREKNKGKLKKATPEDIKRMQDEQDKALAGIVFNIEELLSDGFYIKYKGKFLSPEQKQKIIKFMNNFL</sequence>
<evidence type="ECO:0000313" key="3">
    <source>
        <dbReference type="Proteomes" id="UP000297014"/>
    </source>
</evidence>
<feature type="domain" description="HTH cro/C1-type" evidence="1">
    <location>
        <begin position="1"/>
        <end position="47"/>
    </location>
</feature>